<feature type="domain" description="Thioester reductase (TE)" evidence="13">
    <location>
        <begin position="18"/>
        <end position="286"/>
    </location>
</feature>
<comment type="subcellular location">
    <subcellularLocation>
        <location evidence="1">Membrane</location>
        <topology evidence="1">Multi-pass membrane protein</topology>
    </subcellularLocation>
</comment>
<accession>A0A6J1MDU3</accession>
<comment type="catalytic activity">
    <reaction evidence="10 11">
        <text>a long-chain fatty acyl-CoA + 2 NADPH + 2 H(+) = a long-chain primary fatty alcohol + 2 NADP(+) + CoA</text>
        <dbReference type="Rhea" id="RHEA:52716"/>
        <dbReference type="ChEBI" id="CHEBI:15378"/>
        <dbReference type="ChEBI" id="CHEBI:57287"/>
        <dbReference type="ChEBI" id="CHEBI:57783"/>
        <dbReference type="ChEBI" id="CHEBI:58349"/>
        <dbReference type="ChEBI" id="CHEBI:77396"/>
        <dbReference type="ChEBI" id="CHEBI:83139"/>
        <dbReference type="EC" id="1.2.1.84"/>
    </reaction>
</comment>
<keyword evidence="8 11" id="KW-0443">Lipid metabolism</keyword>
<evidence type="ECO:0000313" key="14">
    <source>
        <dbReference type="Proteomes" id="UP000504633"/>
    </source>
</evidence>
<dbReference type="Gene3D" id="3.40.50.720">
    <property type="entry name" value="NAD(P)-binding Rossmann-like Domain"/>
    <property type="match status" value="1"/>
</dbReference>
<dbReference type="GO" id="GO:0080019">
    <property type="term" value="F:alcohol-forming very long-chain fatty acyl-CoA reductase activity"/>
    <property type="evidence" value="ECO:0007669"/>
    <property type="project" value="InterPro"/>
</dbReference>
<evidence type="ECO:0000259" key="12">
    <source>
        <dbReference type="Pfam" id="PF03015"/>
    </source>
</evidence>
<keyword evidence="7 11" id="KW-0560">Oxidoreductase</keyword>
<feature type="domain" description="Fatty acyl-CoA reductase C-terminal" evidence="12">
    <location>
        <begin position="361"/>
        <end position="453"/>
    </location>
</feature>
<proteinExistence type="inferred from homology"/>
<keyword evidence="5 11" id="KW-0521">NADP</keyword>
<evidence type="ECO:0000256" key="11">
    <source>
        <dbReference type="RuleBase" id="RU363097"/>
    </source>
</evidence>
<dbReference type="CDD" id="cd05236">
    <property type="entry name" value="FAR-N_SDR_e"/>
    <property type="match status" value="1"/>
</dbReference>
<evidence type="ECO:0000256" key="4">
    <source>
        <dbReference type="ARBA" id="ARBA00022692"/>
    </source>
</evidence>
<dbReference type="Pfam" id="PF03015">
    <property type="entry name" value="Sterile"/>
    <property type="match status" value="1"/>
</dbReference>
<dbReference type="InterPro" id="IPR033640">
    <property type="entry name" value="FAR_C"/>
</dbReference>
<dbReference type="GO" id="GO:0016020">
    <property type="term" value="C:membrane"/>
    <property type="evidence" value="ECO:0007669"/>
    <property type="project" value="UniProtKB-SubCell"/>
</dbReference>
<dbReference type="PANTHER" id="PTHR11011:SF12">
    <property type="entry name" value="FATTY ACYL-COA REDUCTASE"/>
    <property type="match status" value="1"/>
</dbReference>
<name>A0A6J1MDU3_DROHY</name>
<dbReference type="KEGG" id="dhe:111605363"/>
<evidence type="ECO:0000256" key="5">
    <source>
        <dbReference type="ARBA" id="ARBA00022857"/>
    </source>
</evidence>
<evidence type="ECO:0000256" key="3">
    <source>
        <dbReference type="ARBA" id="ARBA00022516"/>
    </source>
</evidence>
<dbReference type="InterPro" id="IPR013120">
    <property type="entry name" value="FAR_NAD-bd"/>
</dbReference>
<evidence type="ECO:0000256" key="9">
    <source>
        <dbReference type="ARBA" id="ARBA00023136"/>
    </source>
</evidence>
<dbReference type="InterPro" id="IPR036291">
    <property type="entry name" value="NAD(P)-bd_dom_sf"/>
</dbReference>
<evidence type="ECO:0000313" key="15">
    <source>
        <dbReference type="RefSeq" id="XP_023179610.2"/>
    </source>
</evidence>
<evidence type="ECO:0000256" key="6">
    <source>
        <dbReference type="ARBA" id="ARBA00022989"/>
    </source>
</evidence>
<evidence type="ECO:0000259" key="13">
    <source>
        <dbReference type="Pfam" id="PF07993"/>
    </source>
</evidence>
<organism evidence="14 15">
    <name type="scientific">Drosophila hydei</name>
    <name type="common">Fruit fly</name>
    <dbReference type="NCBI Taxonomy" id="7224"/>
    <lineage>
        <taxon>Eukaryota</taxon>
        <taxon>Metazoa</taxon>
        <taxon>Ecdysozoa</taxon>
        <taxon>Arthropoda</taxon>
        <taxon>Hexapoda</taxon>
        <taxon>Insecta</taxon>
        <taxon>Pterygota</taxon>
        <taxon>Neoptera</taxon>
        <taxon>Endopterygota</taxon>
        <taxon>Diptera</taxon>
        <taxon>Brachycera</taxon>
        <taxon>Muscomorpha</taxon>
        <taxon>Ephydroidea</taxon>
        <taxon>Drosophilidae</taxon>
        <taxon>Drosophila</taxon>
    </lineage>
</organism>
<dbReference type="SUPFAM" id="SSF51735">
    <property type="entry name" value="NAD(P)-binding Rossmann-fold domains"/>
    <property type="match status" value="1"/>
</dbReference>
<dbReference type="OrthoDB" id="429813at2759"/>
<gene>
    <name evidence="15" type="primary">LOC111605363</name>
</gene>
<dbReference type="GO" id="GO:0035336">
    <property type="term" value="P:long-chain fatty-acyl-CoA metabolic process"/>
    <property type="evidence" value="ECO:0007669"/>
    <property type="project" value="TreeGrafter"/>
</dbReference>
<keyword evidence="6 11" id="KW-1133">Transmembrane helix</keyword>
<evidence type="ECO:0000256" key="2">
    <source>
        <dbReference type="ARBA" id="ARBA00005928"/>
    </source>
</evidence>
<comment type="function">
    <text evidence="11">Catalyzes the reduction of fatty acyl-CoA to fatty alcohols.</text>
</comment>
<dbReference type="GO" id="GO:0102965">
    <property type="term" value="F:alcohol-forming long-chain fatty acyl-CoA reductase activity"/>
    <property type="evidence" value="ECO:0007669"/>
    <property type="project" value="UniProtKB-EC"/>
</dbReference>
<comment type="similarity">
    <text evidence="2 11">Belongs to the fatty acyl-CoA reductase family.</text>
</comment>
<dbReference type="PANTHER" id="PTHR11011">
    <property type="entry name" value="MALE STERILITY PROTEIN 2-RELATED"/>
    <property type="match status" value="1"/>
</dbReference>
<dbReference type="GeneID" id="111605363"/>
<dbReference type="GO" id="GO:0005777">
    <property type="term" value="C:peroxisome"/>
    <property type="evidence" value="ECO:0007669"/>
    <property type="project" value="TreeGrafter"/>
</dbReference>
<keyword evidence="3 11" id="KW-0444">Lipid biosynthesis</keyword>
<feature type="transmembrane region" description="Helical" evidence="11">
    <location>
        <begin position="352"/>
        <end position="376"/>
    </location>
</feature>
<evidence type="ECO:0000256" key="7">
    <source>
        <dbReference type="ARBA" id="ARBA00023002"/>
    </source>
</evidence>
<evidence type="ECO:0000256" key="1">
    <source>
        <dbReference type="ARBA" id="ARBA00004141"/>
    </source>
</evidence>
<dbReference type="AlphaFoldDB" id="A0A6J1MDU3"/>
<evidence type="ECO:0000256" key="8">
    <source>
        <dbReference type="ARBA" id="ARBA00023098"/>
    </source>
</evidence>
<sequence>MNDLSPVQEYYKDKTIFITGASGFMGKVLLEKLLYSCHSLKEVIIICRPKRGKAPETRLEEMFKLPIFQRIRDERPHMLKKVTIYQGDVTYDLLGLSGDSLKHVVENTNIVFHMAATLKLEGNLRDAIDMNLLGTQRALNVAKDMKQLEAFVHLSTAFCNCDQEVMYEKVYEFPHKPEDLMRLAEWMDVKTLDAITPDLLKPHPNTYTYSKRLAELLVRDHYETMPVIIARPSIVTPAVAEPLPGWVDNMNGPTGVLIGAGKGVIRSMICNGELKSEVIPVDIAINGLLLIPYHNSRAQQKSLQIPVYNLTVDDAKKRTWKWVMDVGRDLGIKYPFEVALWYPDGNMTTNKLYHTFCTIMFMWLPAYIIDFLLALFGQRRFMVRVQTKISVGLEVLQFFTTRNWDFKSTHFEQIYKEISEEDRKIFKINTNDVDDYEYMKISILGGRQYVMKEPMTSLPKSRIQLRFMYALDRICKTLILGGLLYWTCMRLGLIDLVRYGIEAVKH</sequence>
<keyword evidence="14" id="KW-1185">Reference proteome</keyword>
<dbReference type="InterPro" id="IPR026055">
    <property type="entry name" value="FAR"/>
</dbReference>
<dbReference type="Pfam" id="PF07993">
    <property type="entry name" value="NAD_binding_4"/>
    <property type="match status" value="1"/>
</dbReference>
<reference evidence="15" key="1">
    <citation type="submission" date="2025-08" db="UniProtKB">
        <authorList>
            <consortium name="RefSeq"/>
        </authorList>
    </citation>
    <scope>IDENTIFICATION</scope>
    <source>
        <strain evidence="15">15085-1641.00</strain>
        <tissue evidence="15">Whole body</tissue>
    </source>
</reference>
<dbReference type="Proteomes" id="UP000504633">
    <property type="component" value="Unplaced"/>
</dbReference>
<keyword evidence="9 11" id="KW-0472">Membrane</keyword>
<protein>
    <recommendedName>
        <fullName evidence="11">Fatty acyl-CoA reductase</fullName>
        <ecNumber evidence="11">1.2.1.84</ecNumber>
    </recommendedName>
</protein>
<dbReference type="EC" id="1.2.1.84" evidence="11"/>
<dbReference type="FunFam" id="3.40.50.720:FF:000143">
    <property type="entry name" value="Fatty acyl-CoA reductase"/>
    <property type="match status" value="1"/>
</dbReference>
<dbReference type="RefSeq" id="XP_023179610.2">
    <property type="nucleotide sequence ID" value="XM_023323842.2"/>
</dbReference>
<evidence type="ECO:0000256" key="10">
    <source>
        <dbReference type="ARBA" id="ARBA00052530"/>
    </source>
</evidence>
<dbReference type="CDD" id="cd09071">
    <property type="entry name" value="FAR_C"/>
    <property type="match status" value="1"/>
</dbReference>
<keyword evidence="4 11" id="KW-0812">Transmembrane</keyword>